<dbReference type="Proteomes" id="UP000326979">
    <property type="component" value="Unassembled WGS sequence"/>
</dbReference>
<dbReference type="EMBL" id="VJZE01000758">
    <property type="protein sequence ID" value="MPY46713.1"/>
    <property type="molecule type" value="Genomic_DNA"/>
</dbReference>
<proteinExistence type="predicted"/>
<dbReference type="Pfam" id="PF13523">
    <property type="entry name" value="Acetyltransf_8"/>
    <property type="match status" value="1"/>
</dbReference>
<evidence type="ECO:0000313" key="3">
    <source>
        <dbReference type="Proteomes" id="UP000326979"/>
    </source>
</evidence>
<dbReference type="RefSeq" id="WP_152791914.1">
    <property type="nucleotide sequence ID" value="NZ_BAABEQ010000008.1"/>
</dbReference>
<protein>
    <submittedName>
        <fullName evidence="2">Acetyltransferase</fullName>
    </submittedName>
</protein>
<dbReference type="GO" id="GO:0016740">
    <property type="term" value="F:transferase activity"/>
    <property type="evidence" value="ECO:0007669"/>
    <property type="project" value="UniProtKB-KW"/>
</dbReference>
<keyword evidence="2" id="KW-0808">Transferase</keyword>
<sequence length="173" mass="18030">MASVPDDAPELPVPALGGGWALRPVAEPPGSPRSRAFTAARDRDGDAPTIVLRIHRVLHHPLHACYPFGAHDLAVELDPAVGLPVDLDSVPADPAPPAALLRALVPALFAASPDCRRVIAAPDEDDVRAQDVLEAGGFRRIAEADLPGRSVVLFAAEPPGIAGLPTALDDMPH</sequence>
<evidence type="ECO:0000313" key="2">
    <source>
        <dbReference type="EMBL" id="MPY46713.1"/>
    </source>
</evidence>
<dbReference type="InterPro" id="IPR016181">
    <property type="entry name" value="Acyl_CoA_acyltransferase"/>
</dbReference>
<dbReference type="AlphaFoldDB" id="A0A5N8WGZ6"/>
<evidence type="ECO:0000256" key="1">
    <source>
        <dbReference type="SAM" id="MobiDB-lite"/>
    </source>
</evidence>
<feature type="region of interest" description="Disordered" evidence="1">
    <location>
        <begin position="1"/>
        <end position="37"/>
    </location>
</feature>
<dbReference type="OrthoDB" id="5083029at2"/>
<gene>
    <name evidence="2" type="ORF">FNH04_44500</name>
</gene>
<accession>A0A5N8WGZ6</accession>
<organism evidence="2 3">
    <name type="scientific">Streptomyces phyllanthi</name>
    <dbReference type="NCBI Taxonomy" id="1803180"/>
    <lineage>
        <taxon>Bacteria</taxon>
        <taxon>Bacillati</taxon>
        <taxon>Actinomycetota</taxon>
        <taxon>Actinomycetes</taxon>
        <taxon>Kitasatosporales</taxon>
        <taxon>Streptomycetaceae</taxon>
        <taxon>Streptomyces</taxon>
    </lineage>
</organism>
<keyword evidence="3" id="KW-1185">Reference proteome</keyword>
<comment type="caution">
    <text evidence="2">The sequence shown here is derived from an EMBL/GenBank/DDBJ whole genome shotgun (WGS) entry which is preliminary data.</text>
</comment>
<name>A0A5N8WGZ6_9ACTN</name>
<reference evidence="2 3" key="1">
    <citation type="submission" date="2019-07" db="EMBL/GenBank/DDBJ databases">
        <title>New species of Amycolatopsis and Streptomyces.</title>
        <authorList>
            <person name="Duangmal K."/>
            <person name="Teo W.F.A."/>
            <person name="Lipun K."/>
        </authorList>
    </citation>
    <scope>NUCLEOTIDE SEQUENCE [LARGE SCALE GENOMIC DNA]</scope>
    <source>
        <strain evidence="2 3">TISTR 2346</strain>
    </source>
</reference>
<dbReference type="Gene3D" id="3.40.630.30">
    <property type="match status" value="1"/>
</dbReference>
<dbReference type="SUPFAM" id="SSF55729">
    <property type="entry name" value="Acyl-CoA N-acyltransferases (Nat)"/>
    <property type="match status" value="1"/>
</dbReference>